<evidence type="ECO:0000313" key="4">
    <source>
        <dbReference type="Proteomes" id="UP000623010"/>
    </source>
</evidence>
<dbReference type="PROSITE" id="PS50234">
    <property type="entry name" value="VWFA"/>
    <property type="match status" value="1"/>
</dbReference>
<keyword evidence="4" id="KW-1185">Reference proteome</keyword>
<sequence length="251" mass="26818">MFGRFKKAPPAPVEPASAQAPSLTGVPAGLVSLVKTAGVSLAKAGVPAGQRAAVYLVVDRSWSMRDYFADGSVQNLADQALGLSANLDDDGTVPLVMFDSAPYPVVDISLDRYQGVVAQQHQRYGGESTMGGTQYAPAMRAVIEHYRGSRATDPALVIFQTDGDPQDRDDARLQLSQASKLPIFWSFVGFGPSEVRFLQQLDTLGGRLVDNASYFHAGARPSGLPDSVLYDGLTREFGTWLTAARAKGLLP</sequence>
<evidence type="ECO:0000313" key="3">
    <source>
        <dbReference type="EMBL" id="GHA01043.1"/>
    </source>
</evidence>
<dbReference type="Gene3D" id="3.40.50.410">
    <property type="entry name" value="von Willebrand factor, type A domain"/>
    <property type="match status" value="1"/>
</dbReference>
<name>A0A918RMN8_9ACTN</name>
<dbReference type="InterPro" id="IPR036465">
    <property type="entry name" value="vWFA_dom_sf"/>
</dbReference>
<reference evidence="3" key="2">
    <citation type="submission" date="2020-09" db="EMBL/GenBank/DDBJ databases">
        <authorList>
            <person name="Sun Q."/>
            <person name="Ohkuma M."/>
        </authorList>
    </citation>
    <scope>NUCLEOTIDE SEQUENCE</scope>
    <source>
        <strain evidence="3">JCM 5016</strain>
    </source>
</reference>
<dbReference type="RefSeq" id="WP_190059314.1">
    <property type="nucleotide sequence ID" value="NZ_BMWH01000020.1"/>
</dbReference>
<organism evidence="3 4">
    <name type="scientific">Streptomyces echinoruber</name>
    <dbReference type="NCBI Taxonomy" id="68898"/>
    <lineage>
        <taxon>Bacteria</taxon>
        <taxon>Bacillati</taxon>
        <taxon>Actinomycetota</taxon>
        <taxon>Actinomycetes</taxon>
        <taxon>Kitasatosporales</taxon>
        <taxon>Streptomycetaceae</taxon>
        <taxon>Streptomyces</taxon>
    </lineage>
</organism>
<evidence type="ECO:0000259" key="2">
    <source>
        <dbReference type="PROSITE" id="PS50234"/>
    </source>
</evidence>
<evidence type="ECO:0000256" key="1">
    <source>
        <dbReference type="SAM" id="MobiDB-lite"/>
    </source>
</evidence>
<feature type="region of interest" description="Disordered" evidence="1">
    <location>
        <begin position="1"/>
        <end position="21"/>
    </location>
</feature>
<dbReference type="SMART" id="SM00327">
    <property type="entry name" value="VWA"/>
    <property type="match status" value="1"/>
</dbReference>
<dbReference type="CDD" id="cd00198">
    <property type="entry name" value="vWFA"/>
    <property type="match status" value="1"/>
</dbReference>
<dbReference type="Proteomes" id="UP000623010">
    <property type="component" value="Unassembled WGS sequence"/>
</dbReference>
<dbReference type="SUPFAM" id="SSF53300">
    <property type="entry name" value="vWA-like"/>
    <property type="match status" value="1"/>
</dbReference>
<comment type="caution">
    <text evidence="3">The sequence shown here is derived from an EMBL/GenBank/DDBJ whole genome shotgun (WGS) entry which is preliminary data.</text>
</comment>
<proteinExistence type="predicted"/>
<dbReference type="AlphaFoldDB" id="A0A918RMN8"/>
<dbReference type="InterPro" id="IPR002035">
    <property type="entry name" value="VWF_A"/>
</dbReference>
<reference evidence="3" key="1">
    <citation type="journal article" date="2014" name="Int. J. Syst. Evol. Microbiol.">
        <title>Complete genome sequence of Corynebacterium casei LMG S-19264T (=DSM 44701T), isolated from a smear-ripened cheese.</title>
        <authorList>
            <consortium name="US DOE Joint Genome Institute (JGI-PGF)"/>
            <person name="Walter F."/>
            <person name="Albersmeier A."/>
            <person name="Kalinowski J."/>
            <person name="Ruckert C."/>
        </authorList>
    </citation>
    <scope>NUCLEOTIDE SEQUENCE</scope>
    <source>
        <strain evidence="3">JCM 5016</strain>
    </source>
</reference>
<protein>
    <submittedName>
        <fullName evidence="3">Toxic cation resistance protein</fullName>
    </submittedName>
</protein>
<dbReference type="EMBL" id="BMWH01000020">
    <property type="protein sequence ID" value="GHA01043.1"/>
    <property type="molecule type" value="Genomic_DNA"/>
</dbReference>
<accession>A0A918RMN8</accession>
<dbReference type="InterPro" id="IPR019303">
    <property type="entry name" value="vWA_TerF_C"/>
</dbReference>
<feature type="domain" description="VWFA" evidence="2">
    <location>
        <begin position="53"/>
        <end position="233"/>
    </location>
</feature>
<dbReference type="Pfam" id="PF10138">
    <property type="entry name" value="vWA-TerF-like"/>
    <property type="match status" value="1"/>
</dbReference>
<gene>
    <name evidence="3" type="ORF">GCM10010389_45460</name>
</gene>